<accession>J9CBV0</accession>
<gene>
    <name evidence="1" type="ORF">EVA_14468</name>
</gene>
<comment type="caution">
    <text evidence="1">The sequence shown here is derived from an EMBL/GenBank/DDBJ whole genome shotgun (WGS) entry which is preliminary data.</text>
</comment>
<dbReference type="GO" id="GO:0004519">
    <property type="term" value="F:endonuclease activity"/>
    <property type="evidence" value="ECO:0007669"/>
    <property type="project" value="UniProtKB-KW"/>
</dbReference>
<keyword evidence="1" id="KW-0378">Hydrolase</keyword>
<sequence length="283" mass="32841">MNYASKGEAYTKEKPITEELITGENNGIIKPRILKDEALRKTRTDEKAEVFTPAWICNAQNNLVDNAWFGVKDVFNTENKDKTWTSVPKGEIQIPENRSWKEYVKLLRLEMSCGEAPYLVSRYDVTTGQIIPIPDRIGLLDRKLKLINQFTRNEPTKLNKREWRRWALKALQSVYGFDWQGDNVLLAREALLLTYIDFYVDKWGKLPLKEALENPVEVISWNIWQMDGLQGTLPGAKGIPLLQRVTNGYDLFKDETLCIIKEWHKQEPPEGKNIRFVDLINSK</sequence>
<name>J9CBV0_9ZZZZ</name>
<keyword evidence="1" id="KW-0540">Nuclease</keyword>
<reference evidence="1" key="1">
    <citation type="journal article" date="2012" name="PLoS ONE">
        <title>Gene sets for utilization of primary and secondary nutrition supplies in the distal gut of endangered iberian lynx.</title>
        <authorList>
            <person name="Alcaide M."/>
            <person name="Messina E."/>
            <person name="Richter M."/>
            <person name="Bargiela R."/>
            <person name="Peplies J."/>
            <person name="Huws S.A."/>
            <person name="Newbold C.J."/>
            <person name="Golyshin P.N."/>
            <person name="Simon M.A."/>
            <person name="Lopez G."/>
            <person name="Yakimov M.M."/>
            <person name="Ferrer M."/>
        </authorList>
    </citation>
    <scope>NUCLEOTIDE SEQUENCE</scope>
</reference>
<proteinExistence type="predicted"/>
<evidence type="ECO:0000313" key="1">
    <source>
        <dbReference type="EMBL" id="EJW97425.1"/>
    </source>
</evidence>
<keyword evidence="1" id="KW-0255">Endonuclease</keyword>
<organism evidence="1">
    <name type="scientific">gut metagenome</name>
    <dbReference type="NCBI Taxonomy" id="749906"/>
    <lineage>
        <taxon>unclassified sequences</taxon>
        <taxon>metagenomes</taxon>
        <taxon>organismal metagenomes</taxon>
    </lineage>
</organism>
<dbReference type="AlphaFoldDB" id="J9CBV0"/>
<dbReference type="EMBL" id="AMCI01004767">
    <property type="protein sequence ID" value="EJW97425.1"/>
    <property type="molecule type" value="Genomic_DNA"/>
</dbReference>
<protein>
    <submittedName>
        <fullName evidence="1">Type II restriction endonuclease</fullName>
    </submittedName>
</protein>